<sequence length="99" mass="11683">MKEESANKIDVEVNEITNKRVLEFLKQNPENIDAETFRAKLEQAKLGMSFLRDREMMRRISQGQQIRVFNLITSTPDELKEYIKVSMPEVIPKEQIEKK</sequence>
<name>X1GRE2_9ZZZZ</name>
<accession>X1GRE2</accession>
<evidence type="ECO:0000313" key="1">
    <source>
        <dbReference type="EMBL" id="GAH44184.1"/>
    </source>
</evidence>
<protein>
    <submittedName>
        <fullName evidence="1">Uncharacterized protein</fullName>
    </submittedName>
</protein>
<reference evidence="1" key="1">
    <citation type="journal article" date="2014" name="Front. Microbiol.">
        <title>High frequency of phylogenetically diverse reductive dehalogenase-homologous genes in deep subseafloor sedimentary metagenomes.</title>
        <authorList>
            <person name="Kawai M."/>
            <person name="Futagami T."/>
            <person name="Toyoda A."/>
            <person name="Takaki Y."/>
            <person name="Nishi S."/>
            <person name="Hori S."/>
            <person name="Arai W."/>
            <person name="Tsubouchi T."/>
            <person name="Morono Y."/>
            <person name="Uchiyama I."/>
            <person name="Ito T."/>
            <person name="Fujiyama A."/>
            <person name="Inagaki F."/>
            <person name="Takami H."/>
        </authorList>
    </citation>
    <scope>NUCLEOTIDE SEQUENCE</scope>
    <source>
        <strain evidence="1">Expedition CK06-06</strain>
    </source>
</reference>
<dbReference type="AlphaFoldDB" id="X1GRE2"/>
<gene>
    <name evidence="1" type="ORF">S03H2_16929</name>
</gene>
<comment type="caution">
    <text evidence="1">The sequence shown here is derived from an EMBL/GenBank/DDBJ whole genome shotgun (WGS) entry which is preliminary data.</text>
</comment>
<organism evidence="1">
    <name type="scientific">marine sediment metagenome</name>
    <dbReference type="NCBI Taxonomy" id="412755"/>
    <lineage>
        <taxon>unclassified sequences</taxon>
        <taxon>metagenomes</taxon>
        <taxon>ecological metagenomes</taxon>
    </lineage>
</organism>
<dbReference type="EMBL" id="BARU01008691">
    <property type="protein sequence ID" value="GAH44184.1"/>
    <property type="molecule type" value="Genomic_DNA"/>
</dbReference>
<proteinExistence type="predicted"/>